<comment type="subcellular location">
    <subcellularLocation>
        <location evidence="2">Endomembrane system</location>
        <topology evidence="2">Multi-pass membrane protein</topology>
    </subcellularLocation>
    <subcellularLocation>
        <location evidence="6">Membrane</location>
        <topology evidence="6">Multi-pass membrane protein</topology>
    </subcellularLocation>
</comment>
<dbReference type="RefSeq" id="WP_101499169.1">
    <property type="nucleotide sequence ID" value="NZ_CP025583.1"/>
</dbReference>
<feature type="transmembrane region" description="Helical" evidence="7">
    <location>
        <begin position="462"/>
        <end position="483"/>
    </location>
</feature>
<keyword evidence="10" id="KW-1185">Reference proteome</keyword>
<dbReference type="InterPro" id="IPR001750">
    <property type="entry name" value="ND/Mrp_TM"/>
</dbReference>
<feature type="transmembrane region" description="Helical" evidence="7">
    <location>
        <begin position="187"/>
        <end position="203"/>
    </location>
</feature>
<protein>
    <submittedName>
        <fullName evidence="9">Proton-conducting membrane transporter</fullName>
    </submittedName>
</protein>
<feature type="domain" description="NADH:quinone oxidoreductase/Mrp antiporter transmembrane" evidence="8">
    <location>
        <begin position="115"/>
        <end position="393"/>
    </location>
</feature>
<evidence type="ECO:0000256" key="3">
    <source>
        <dbReference type="ARBA" id="ARBA00022692"/>
    </source>
</evidence>
<dbReference type="GO" id="GO:0042773">
    <property type="term" value="P:ATP synthesis coupled electron transport"/>
    <property type="evidence" value="ECO:0007669"/>
    <property type="project" value="InterPro"/>
</dbReference>
<feature type="transmembrane region" description="Helical" evidence="7">
    <location>
        <begin position="422"/>
        <end position="442"/>
    </location>
</feature>
<evidence type="ECO:0000256" key="6">
    <source>
        <dbReference type="RuleBase" id="RU000320"/>
    </source>
</evidence>
<feature type="transmembrane region" description="Helical" evidence="7">
    <location>
        <begin position="66"/>
        <end position="86"/>
    </location>
</feature>
<feature type="transmembrane region" description="Helical" evidence="7">
    <location>
        <begin position="98"/>
        <end position="116"/>
    </location>
</feature>
<feature type="transmembrane region" description="Helical" evidence="7">
    <location>
        <begin position="254"/>
        <end position="275"/>
    </location>
</feature>
<sequence length="661" mass="67652">MIWTLAIWPILAGLAVWWQGDRAARQTALLAALGLAVTLALAIAAGEWTGALDWAPGLTLRAGLTPLAHPVALMVPAVALAVILFAAGHEPARGLARLMGLMLIFTGAMEMVVIAGDLVTLLIGWEIMGAASWALIGHNWRQAEAMPSANYAFIMTRAGDLGLFLALFACFAGAGSVDYAALDRLQGWPLTAAAFGVLVAAAAKAGQLPFSPWLFRAMDGPTSVSALLHSSTMVAAGAYLVARLAPQLSAAPGFSAAAIALGLATALAGGVVALLQMHAKKLLAGSTSAQLGLMFAAAGAGFPGVAILHLLVHAVFKAPLFFAAGIAHARTDSFDLRRMRLGTALSVTAALTALAALALAGVPPLGGAWSKEEIVAAMGTLSPWLALIAMVAGGLSAGYATRFAVLAYGSGEPEGEAGPSRAALAALAALAAATLALSVLWWPPAHEAAARALGITWPRGSTVEIVGSLAFVALGLLIGLWLARHPQEHRAADWLGLPWLIDRAVTRPSLALASGLARVDDEVLDALPRGVATGGRRGARCLAQADDRIVDGITRAATIGSLALSRGFSRADDHGIDGMNRGATRLGYGAVALLVRLTDGAATLTSRLGEAISDLIPEGTGRLMGMAGSDLRRLQTGLSHHYYVILVAGFAASAAILIIGA</sequence>
<feature type="transmembrane region" description="Helical" evidence="7">
    <location>
        <begin position="381"/>
        <end position="401"/>
    </location>
</feature>
<dbReference type="PANTHER" id="PTHR42829:SF2">
    <property type="entry name" value="NADH-UBIQUINONE OXIDOREDUCTASE CHAIN 5"/>
    <property type="match status" value="1"/>
</dbReference>
<dbReference type="InterPro" id="IPR003945">
    <property type="entry name" value="NU5C-like"/>
</dbReference>
<organism evidence="9 10">
    <name type="scientific">Paracoccus jeotgali</name>
    <dbReference type="NCBI Taxonomy" id="2065379"/>
    <lineage>
        <taxon>Bacteria</taxon>
        <taxon>Pseudomonadati</taxon>
        <taxon>Pseudomonadota</taxon>
        <taxon>Alphaproteobacteria</taxon>
        <taxon>Rhodobacterales</taxon>
        <taxon>Paracoccaceae</taxon>
        <taxon>Paracoccus</taxon>
    </lineage>
</organism>
<proteinExistence type="predicted"/>
<evidence type="ECO:0000256" key="5">
    <source>
        <dbReference type="ARBA" id="ARBA00023136"/>
    </source>
</evidence>
<keyword evidence="4 7" id="KW-1133">Transmembrane helix</keyword>
<dbReference type="GO" id="GO:0008137">
    <property type="term" value="F:NADH dehydrogenase (ubiquinone) activity"/>
    <property type="evidence" value="ECO:0007669"/>
    <property type="project" value="InterPro"/>
</dbReference>
<feature type="transmembrane region" description="Helical" evidence="7">
    <location>
        <begin position="306"/>
        <end position="329"/>
    </location>
</feature>
<dbReference type="EMBL" id="CP025583">
    <property type="protein sequence ID" value="AUM73817.1"/>
    <property type="molecule type" value="Genomic_DNA"/>
</dbReference>
<feature type="transmembrane region" description="Helical" evidence="7">
    <location>
        <begin position="28"/>
        <end position="46"/>
    </location>
</feature>
<evidence type="ECO:0000256" key="4">
    <source>
        <dbReference type="ARBA" id="ARBA00022989"/>
    </source>
</evidence>
<feature type="transmembrane region" description="Helical" evidence="7">
    <location>
        <begin position="282"/>
        <end position="300"/>
    </location>
</feature>
<dbReference type="PRINTS" id="PR01434">
    <property type="entry name" value="NADHDHGNASE5"/>
</dbReference>
<dbReference type="PANTHER" id="PTHR42829">
    <property type="entry name" value="NADH-UBIQUINONE OXIDOREDUCTASE CHAIN 5"/>
    <property type="match status" value="1"/>
</dbReference>
<dbReference type="Pfam" id="PF00361">
    <property type="entry name" value="Proton_antipo_M"/>
    <property type="match status" value="1"/>
</dbReference>
<dbReference type="Gene3D" id="1.20.5.2700">
    <property type="match status" value="1"/>
</dbReference>
<dbReference type="GO" id="GO:0003954">
    <property type="term" value="F:NADH dehydrogenase activity"/>
    <property type="evidence" value="ECO:0007669"/>
    <property type="project" value="TreeGrafter"/>
</dbReference>
<feature type="transmembrane region" description="Helical" evidence="7">
    <location>
        <begin position="122"/>
        <end position="140"/>
    </location>
</feature>
<evidence type="ECO:0000256" key="1">
    <source>
        <dbReference type="ARBA" id="ARBA00002378"/>
    </source>
</evidence>
<dbReference type="AlphaFoldDB" id="A0A2K9MDT7"/>
<feature type="transmembrane region" description="Helical" evidence="7">
    <location>
        <begin position="341"/>
        <end position="361"/>
    </location>
</feature>
<dbReference type="GO" id="GO:0016020">
    <property type="term" value="C:membrane"/>
    <property type="evidence" value="ECO:0007669"/>
    <property type="project" value="UniProtKB-SubCell"/>
</dbReference>
<accession>A0A2K9MDT7</accession>
<evidence type="ECO:0000313" key="10">
    <source>
        <dbReference type="Proteomes" id="UP000234882"/>
    </source>
</evidence>
<name>A0A2K9MDT7_9RHOB</name>
<comment type="function">
    <text evidence="1">NDH-1 shuttles electrons from NADH, via FMN and iron-sulfur (Fe-S) centers, to quinones in the respiratory chain. The immediate electron acceptor for the enzyme in this species is believed to be ubiquinone. Couples the redox reaction to proton translocation (for every two electrons transferred, four hydrogen ions are translocated across the cytoplasmic membrane), and thus conserves the redox energy in a proton gradient.</text>
</comment>
<dbReference type="GO" id="GO:0015990">
    <property type="term" value="P:electron transport coupled proton transport"/>
    <property type="evidence" value="ECO:0007669"/>
    <property type="project" value="TreeGrafter"/>
</dbReference>
<gene>
    <name evidence="9" type="ORF">CYR75_05520</name>
</gene>
<evidence type="ECO:0000259" key="8">
    <source>
        <dbReference type="Pfam" id="PF00361"/>
    </source>
</evidence>
<evidence type="ECO:0000256" key="2">
    <source>
        <dbReference type="ARBA" id="ARBA00004127"/>
    </source>
</evidence>
<reference evidence="10" key="1">
    <citation type="submission" date="2017-12" db="EMBL/GenBank/DDBJ databases">
        <title>Genomic analysis of Paracoccus sp. CBA4604.</title>
        <authorList>
            <person name="Roh S.W."/>
            <person name="Kim J.Y."/>
            <person name="Kim J.S."/>
        </authorList>
    </citation>
    <scope>NUCLEOTIDE SEQUENCE [LARGE SCALE GENOMIC DNA]</scope>
    <source>
        <strain evidence="10">CBA4604</strain>
    </source>
</reference>
<dbReference type="GO" id="GO:0012505">
    <property type="term" value="C:endomembrane system"/>
    <property type="evidence" value="ECO:0007669"/>
    <property type="project" value="UniProtKB-SubCell"/>
</dbReference>
<dbReference type="OrthoDB" id="9811798at2"/>
<evidence type="ECO:0000313" key="9">
    <source>
        <dbReference type="EMBL" id="AUM73817.1"/>
    </source>
</evidence>
<dbReference type="Proteomes" id="UP000234882">
    <property type="component" value="Chromosome"/>
</dbReference>
<evidence type="ECO:0000256" key="7">
    <source>
        <dbReference type="SAM" id="Phobius"/>
    </source>
</evidence>
<keyword evidence="5 7" id="KW-0472">Membrane</keyword>
<feature type="transmembrane region" description="Helical" evidence="7">
    <location>
        <begin position="642"/>
        <end position="660"/>
    </location>
</feature>
<dbReference type="KEGG" id="paru:CYR75_05520"/>
<feature type="transmembrane region" description="Helical" evidence="7">
    <location>
        <begin position="224"/>
        <end position="242"/>
    </location>
</feature>
<feature type="transmembrane region" description="Helical" evidence="7">
    <location>
        <begin position="161"/>
        <end position="181"/>
    </location>
</feature>
<keyword evidence="3 6" id="KW-0812">Transmembrane</keyword>